<feature type="transmembrane region" description="Helical" evidence="2">
    <location>
        <begin position="17"/>
        <end position="35"/>
    </location>
</feature>
<evidence type="ECO:0000313" key="3">
    <source>
        <dbReference type="EMBL" id="KKS03097.1"/>
    </source>
</evidence>
<comment type="caution">
    <text evidence="3">The sequence shown here is derived from an EMBL/GenBank/DDBJ whole genome shotgun (WGS) entry which is preliminary data.</text>
</comment>
<keyword evidence="2" id="KW-0472">Membrane</keyword>
<protein>
    <submittedName>
        <fullName evidence="3">Uncharacterized protein</fullName>
    </submittedName>
</protein>
<evidence type="ECO:0000313" key="4">
    <source>
        <dbReference type="Proteomes" id="UP000033947"/>
    </source>
</evidence>
<keyword evidence="2" id="KW-0812">Transmembrane</keyword>
<gene>
    <name evidence="3" type="ORF">UU55_C0005G0005</name>
</gene>
<feature type="region of interest" description="Disordered" evidence="1">
    <location>
        <begin position="54"/>
        <end position="82"/>
    </location>
</feature>
<evidence type="ECO:0000256" key="2">
    <source>
        <dbReference type="SAM" id="Phobius"/>
    </source>
</evidence>
<feature type="compositionally biased region" description="Polar residues" evidence="1">
    <location>
        <begin position="54"/>
        <end position="76"/>
    </location>
</feature>
<keyword evidence="2" id="KW-1133">Transmembrane helix</keyword>
<proteinExistence type="predicted"/>
<dbReference type="Proteomes" id="UP000033947">
    <property type="component" value="Unassembled WGS sequence"/>
</dbReference>
<organism evidence="3 4">
    <name type="scientific">candidate division WWE3 bacterium GW2011_GWC2_41_23</name>
    <dbReference type="NCBI Taxonomy" id="1619123"/>
    <lineage>
        <taxon>Bacteria</taxon>
        <taxon>Katanobacteria</taxon>
    </lineage>
</organism>
<sequence length="249" mass="28416">MNPETNKNPPVNYKNKTYFLILVLIIISLSGLSLFQRVTYKKMLDASESRYSQGLQSTNGSNDCSQCNPTPTSTTRWPEGETKTYSSDKLGVSFNYYQPTNVLASQKFKITEENNRIYINNVISQDITRGVFVEVFQKDADQNLSEVIKQKFVKKDSSDKCVVEKTQEYGNVVNPTYEYLYIHPPYNEKMEITDNSIVCSDTTYMQGYFIMDKGHPNKYAFLRLGQASFGFLPVYGGGSMPAEYSISFY</sequence>
<dbReference type="AlphaFoldDB" id="A0A0G0VTU6"/>
<reference evidence="3 4" key="1">
    <citation type="journal article" date="2015" name="Nature">
        <title>rRNA introns, odd ribosomes, and small enigmatic genomes across a large radiation of phyla.</title>
        <authorList>
            <person name="Brown C.T."/>
            <person name="Hug L.A."/>
            <person name="Thomas B.C."/>
            <person name="Sharon I."/>
            <person name="Castelle C.J."/>
            <person name="Singh A."/>
            <person name="Wilkins M.J."/>
            <person name="Williams K.H."/>
            <person name="Banfield J.F."/>
        </authorList>
    </citation>
    <scope>NUCLEOTIDE SEQUENCE [LARGE SCALE GENOMIC DNA]</scope>
</reference>
<accession>A0A0G0VTU6</accession>
<evidence type="ECO:0000256" key="1">
    <source>
        <dbReference type="SAM" id="MobiDB-lite"/>
    </source>
</evidence>
<dbReference type="EMBL" id="LCBB01000005">
    <property type="protein sequence ID" value="KKS03097.1"/>
    <property type="molecule type" value="Genomic_DNA"/>
</dbReference>
<name>A0A0G0VTU6_UNCKA</name>